<dbReference type="CDD" id="cd00326">
    <property type="entry name" value="alpha_CA"/>
    <property type="match status" value="1"/>
</dbReference>
<sequence>MPPISSEQKCCLTAWLWCWLMLLSACRGHSHWHYGTKGVQEWPQLDLNAENQCGGDFQSPIDIDTRATIYNGFLGPLQYVNYTERLRHANIVNNGHTVMVSPDRGSRAAVTARGLPGVYKFLQFHFHWGASSAEGTEHLVNGRPFAMEMHLVHINTRYGTAEEAYKHPDGLVVVGVFFEAGRRGNRALNSLVKALRHMHEEHTLKVRLSKPLALEDLLPRDAQQAYIYRGSLTTPPCSEAVIWAVLRNPAKISEAQLEAFRELEVEGGDEDHQAHHLVDNFRPPMPLHGRKVFRNFDYRERENDDYAVKTQMPV</sequence>
<dbReference type="PROSITE" id="PS51144">
    <property type="entry name" value="ALPHA_CA_2"/>
    <property type="match status" value="1"/>
</dbReference>
<keyword evidence="8" id="KW-0732">Signal</keyword>
<dbReference type="Proteomes" id="UP001321473">
    <property type="component" value="Unassembled WGS sequence"/>
</dbReference>
<dbReference type="Pfam" id="PF00194">
    <property type="entry name" value="Carb_anhydrase"/>
    <property type="match status" value="1"/>
</dbReference>
<protein>
    <recommendedName>
        <fullName evidence="2">carbonic anhydrase</fullName>
        <ecNumber evidence="2">4.2.1.1</ecNumber>
    </recommendedName>
</protein>
<dbReference type="EC" id="4.2.1.1" evidence="2"/>
<evidence type="ECO:0000256" key="5">
    <source>
        <dbReference type="ARBA" id="ARBA00023180"/>
    </source>
</evidence>
<dbReference type="FunFam" id="3.10.200.10:FF:000003">
    <property type="entry name" value="Carbonic anhydrase 12"/>
    <property type="match status" value="1"/>
</dbReference>
<dbReference type="GO" id="GO:0008270">
    <property type="term" value="F:zinc ion binding"/>
    <property type="evidence" value="ECO:0007669"/>
    <property type="project" value="InterPro"/>
</dbReference>
<evidence type="ECO:0000256" key="6">
    <source>
        <dbReference type="ARBA" id="ARBA00023239"/>
    </source>
</evidence>
<keyword evidence="3" id="KW-0479">Metal-binding</keyword>
<dbReference type="AlphaFoldDB" id="A0AAQ4D7L6"/>
<proteinExistence type="inferred from homology"/>
<comment type="catalytic activity">
    <reaction evidence="7">
        <text>hydrogencarbonate + H(+) = CO2 + H2O</text>
        <dbReference type="Rhea" id="RHEA:10748"/>
        <dbReference type="ChEBI" id="CHEBI:15377"/>
        <dbReference type="ChEBI" id="CHEBI:15378"/>
        <dbReference type="ChEBI" id="CHEBI:16526"/>
        <dbReference type="ChEBI" id="CHEBI:17544"/>
        <dbReference type="EC" id="4.2.1.1"/>
    </reaction>
</comment>
<evidence type="ECO:0000256" key="4">
    <source>
        <dbReference type="ARBA" id="ARBA00022833"/>
    </source>
</evidence>
<reference evidence="10 11" key="1">
    <citation type="journal article" date="2023" name="Arcadia Sci">
        <title>De novo assembly of a long-read Amblyomma americanum tick genome.</title>
        <authorList>
            <person name="Chou S."/>
            <person name="Poskanzer K.E."/>
            <person name="Rollins M."/>
            <person name="Thuy-Boun P.S."/>
        </authorList>
    </citation>
    <scope>NUCLEOTIDE SEQUENCE [LARGE SCALE GENOMIC DNA]</scope>
    <source>
        <strain evidence="10">F_SG_1</strain>
        <tissue evidence="10">Salivary glands</tissue>
    </source>
</reference>
<evidence type="ECO:0000313" key="10">
    <source>
        <dbReference type="EMBL" id="KAK8758456.1"/>
    </source>
</evidence>
<evidence type="ECO:0000256" key="2">
    <source>
        <dbReference type="ARBA" id="ARBA00012925"/>
    </source>
</evidence>
<keyword evidence="6" id="KW-0456">Lyase</keyword>
<evidence type="ECO:0000259" key="9">
    <source>
        <dbReference type="PROSITE" id="PS51144"/>
    </source>
</evidence>
<comment type="caution">
    <text evidence="10">The sequence shown here is derived from an EMBL/GenBank/DDBJ whole genome shotgun (WGS) entry which is preliminary data.</text>
</comment>
<dbReference type="InterPro" id="IPR001148">
    <property type="entry name" value="CA_dom"/>
</dbReference>
<accession>A0AAQ4D7L6</accession>
<dbReference type="InterPro" id="IPR023561">
    <property type="entry name" value="Carbonic_anhydrase_a-class"/>
</dbReference>
<keyword evidence="11" id="KW-1185">Reference proteome</keyword>
<feature type="domain" description="Alpha-carbonic anhydrase" evidence="9">
    <location>
        <begin position="30"/>
        <end position="296"/>
    </location>
</feature>
<dbReference type="PANTHER" id="PTHR18952:SF265">
    <property type="entry name" value="CARBONIC ANHYDRASE"/>
    <property type="match status" value="1"/>
</dbReference>
<comment type="similarity">
    <text evidence="1">Belongs to the alpha-carbonic anhydrase family.</text>
</comment>
<dbReference type="Gene3D" id="3.10.200.10">
    <property type="entry name" value="Alpha carbonic anhydrase"/>
    <property type="match status" value="1"/>
</dbReference>
<keyword evidence="5" id="KW-0325">Glycoprotein</keyword>
<dbReference type="EMBL" id="JARKHS020034112">
    <property type="protein sequence ID" value="KAK8758456.1"/>
    <property type="molecule type" value="Genomic_DNA"/>
</dbReference>
<organism evidence="10 11">
    <name type="scientific">Amblyomma americanum</name>
    <name type="common">Lone star tick</name>
    <dbReference type="NCBI Taxonomy" id="6943"/>
    <lineage>
        <taxon>Eukaryota</taxon>
        <taxon>Metazoa</taxon>
        <taxon>Ecdysozoa</taxon>
        <taxon>Arthropoda</taxon>
        <taxon>Chelicerata</taxon>
        <taxon>Arachnida</taxon>
        <taxon>Acari</taxon>
        <taxon>Parasitiformes</taxon>
        <taxon>Ixodida</taxon>
        <taxon>Ixodoidea</taxon>
        <taxon>Ixodidae</taxon>
        <taxon>Amblyomminae</taxon>
        <taxon>Amblyomma</taxon>
    </lineage>
</organism>
<gene>
    <name evidence="10" type="ORF">V5799_003912</name>
</gene>
<evidence type="ECO:0000313" key="11">
    <source>
        <dbReference type="Proteomes" id="UP001321473"/>
    </source>
</evidence>
<dbReference type="InterPro" id="IPR036398">
    <property type="entry name" value="CA_dom_sf"/>
</dbReference>
<keyword evidence="4" id="KW-0862">Zinc</keyword>
<dbReference type="SUPFAM" id="SSF51069">
    <property type="entry name" value="Carbonic anhydrase"/>
    <property type="match status" value="1"/>
</dbReference>
<feature type="chain" id="PRO_5042925269" description="carbonic anhydrase" evidence="8">
    <location>
        <begin position="29"/>
        <end position="314"/>
    </location>
</feature>
<evidence type="ECO:0000256" key="1">
    <source>
        <dbReference type="ARBA" id="ARBA00010718"/>
    </source>
</evidence>
<dbReference type="GO" id="GO:0005886">
    <property type="term" value="C:plasma membrane"/>
    <property type="evidence" value="ECO:0007669"/>
    <property type="project" value="TreeGrafter"/>
</dbReference>
<dbReference type="PANTHER" id="PTHR18952">
    <property type="entry name" value="CARBONIC ANHYDRASE"/>
    <property type="match status" value="1"/>
</dbReference>
<evidence type="ECO:0000256" key="8">
    <source>
        <dbReference type="SAM" id="SignalP"/>
    </source>
</evidence>
<evidence type="ECO:0000256" key="7">
    <source>
        <dbReference type="ARBA" id="ARBA00048348"/>
    </source>
</evidence>
<dbReference type="GO" id="GO:0004089">
    <property type="term" value="F:carbonate dehydratase activity"/>
    <property type="evidence" value="ECO:0007669"/>
    <property type="project" value="UniProtKB-EC"/>
</dbReference>
<dbReference type="SMART" id="SM01057">
    <property type="entry name" value="Carb_anhydrase"/>
    <property type="match status" value="1"/>
</dbReference>
<feature type="signal peptide" evidence="8">
    <location>
        <begin position="1"/>
        <end position="28"/>
    </location>
</feature>
<evidence type="ECO:0000256" key="3">
    <source>
        <dbReference type="ARBA" id="ARBA00022723"/>
    </source>
</evidence>
<name>A0AAQ4D7L6_AMBAM</name>